<feature type="transmembrane region" description="Helical" evidence="1">
    <location>
        <begin position="20"/>
        <end position="41"/>
    </location>
</feature>
<reference evidence="2" key="1">
    <citation type="journal article" date="2012" name="Science">
        <title>Fermentation, hydrogen, and sulfur metabolism in multiple uncultivated bacterial phyla.</title>
        <authorList>
            <person name="Wrighton K.C."/>
            <person name="Thomas B.C."/>
            <person name="Sharon I."/>
            <person name="Miller C.S."/>
            <person name="Castelle C.J."/>
            <person name="VerBerkmoes N.C."/>
            <person name="Wilkins M.J."/>
            <person name="Hettich R.L."/>
            <person name="Lipton M.S."/>
            <person name="Williams K.H."/>
            <person name="Long P.E."/>
            <person name="Banfield J.F."/>
        </authorList>
    </citation>
    <scope>NUCLEOTIDE SEQUENCE [LARGE SCALE GENOMIC DNA]</scope>
</reference>
<dbReference type="EMBL" id="AMFJ01000428">
    <property type="protein sequence ID" value="EKE27767.1"/>
    <property type="molecule type" value="Genomic_DNA"/>
</dbReference>
<protein>
    <submittedName>
        <fullName evidence="2">Uncharacterized protein</fullName>
    </submittedName>
</protein>
<dbReference type="AlphaFoldDB" id="K2G0S5"/>
<comment type="caution">
    <text evidence="2">The sequence shown here is derived from an EMBL/GenBank/DDBJ whole genome shotgun (WGS) entry which is preliminary data.</text>
</comment>
<proteinExistence type="predicted"/>
<keyword evidence="1" id="KW-0472">Membrane</keyword>
<keyword evidence="1" id="KW-1133">Transmembrane helix</keyword>
<accession>K2G0S5</accession>
<name>K2G0S5_9BACT</name>
<keyword evidence="1" id="KW-0812">Transmembrane</keyword>
<evidence type="ECO:0000313" key="2">
    <source>
        <dbReference type="EMBL" id="EKE27767.1"/>
    </source>
</evidence>
<organism evidence="2">
    <name type="scientific">uncultured bacterium</name>
    <name type="common">gcode 4</name>
    <dbReference type="NCBI Taxonomy" id="1234023"/>
    <lineage>
        <taxon>Bacteria</taxon>
        <taxon>environmental samples</taxon>
    </lineage>
</organism>
<sequence>MKASYREANWLPESTSKLHINFIFSTRFLYIIYVDSFIIMVKYDDVLIIIK</sequence>
<gene>
    <name evidence="2" type="ORF">ACD_3C00154G0010</name>
</gene>
<evidence type="ECO:0000256" key="1">
    <source>
        <dbReference type="SAM" id="Phobius"/>
    </source>
</evidence>